<dbReference type="AlphaFoldDB" id="A0A5P9CQK2"/>
<geneLocation type="plasmid" evidence="3">
    <name>pthaf100_a</name>
</geneLocation>
<sequence length="127" mass="13796">MDEKTNTNSVDENAQDNYSLDVVDTIFADTLSRGMQNAIVSQQNAQMASSSSVTHACARILQAQSKPEAAIEINSGEKKQPMLEQSIDVQSDLTKKARPSSKLVLPVVGVILLSLFIAGTVWQYIVI</sequence>
<keyword evidence="1" id="KW-0472">Membrane</keyword>
<accession>A0A5P9CQK2</accession>
<dbReference type="EMBL" id="CP045351">
    <property type="protein sequence ID" value="QFT28519.1"/>
    <property type="molecule type" value="Genomic_DNA"/>
</dbReference>
<evidence type="ECO:0000313" key="3">
    <source>
        <dbReference type="Proteomes" id="UP000326936"/>
    </source>
</evidence>
<evidence type="ECO:0000256" key="1">
    <source>
        <dbReference type="SAM" id="Phobius"/>
    </source>
</evidence>
<proteinExistence type="predicted"/>
<feature type="transmembrane region" description="Helical" evidence="1">
    <location>
        <begin position="103"/>
        <end position="125"/>
    </location>
</feature>
<reference evidence="2 3" key="1">
    <citation type="submission" date="2019-10" db="EMBL/GenBank/DDBJ databases">
        <title>Complete genome sequence of Vibrio sp. strain THAF100, isolated from non-filtered water from the water column of tank 6 of a marine aquarium containing stony-coral fragments. Water maintained at 26 degree C.</title>
        <authorList>
            <person name="Ruckert C."/>
            <person name="Franco A."/>
            <person name="Kalinowski J."/>
            <person name="Glaeser S."/>
        </authorList>
    </citation>
    <scope>NUCLEOTIDE SEQUENCE [LARGE SCALE GENOMIC DNA]</scope>
    <source>
        <strain evidence="2 3">THAF100</strain>
        <plasmid evidence="3">pthaf100_a</plasmid>
    </source>
</reference>
<dbReference type="Proteomes" id="UP000326936">
    <property type="component" value="Plasmid pTHAF100_a"/>
</dbReference>
<keyword evidence="3" id="KW-1185">Reference proteome</keyword>
<gene>
    <name evidence="2" type="ORF">FIV01_19155</name>
</gene>
<keyword evidence="1" id="KW-1133">Transmembrane helix</keyword>
<dbReference type="RefSeq" id="WP_172971880.1">
    <property type="nucleotide sequence ID" value="NZ_CBCSDK010000009.1"/>
</dbReference>
<dbReference type="Pfam" id="PF11747">
    <property type="entry name" value="RebB"/>
    <property type="match status" value="1"/>
</dbReference>
<dbReference type="InterPro" id="IPR021070">
    <property type="entry name" value="Killing_trait_RebB"/>
</dbReference>
<organism evidence="2 3">
    <name type="scientific">Vibrio aquimaris</name>
    <dbReference type="NCBI Taxonomy" id="2587862"/>
    <lineage>
        <taxon>Bacteria</taxon>
        <taxon>Pseudomonadati</taxon>
        <taxon>Pseudomonadota</taxon>
        <taxon>Gammaproteobacteria</taxon>
        <taxon>Vibrionales</taxon>
        <taxon>Vibrionaceae</taxon>
        <taxon>Vibrio</taxon>
    </lineage>
</organism>
<dbReference type="KEGG" id="vaq:FIV01_19155"/>
<keyword evidence="2" id="KW-0614">Plasmid</keyword>
<protein>
    <submittedName>
        <fullName evidence="2">Uncharacterized protein</fullName>
    </submittedName>
</protein>
<evidence type="ECO:0000313" key="2">
    <source>
        <dbReference type="EMBL" id="QFT28519.1"/>
    </source>
</evidence>
<name>A0A5P9CQK2_9VIBR</name>
<keyword evidence="1" id="KW-0812">Transmembrane</keyword>